<comment type="caution">
    <text evidence="2">The sequence shown here is derived from an EMBL/GenBank/DDBJ whole genome shotgun (WGS) entry which is preliminary data.</text>
</comment>
<sequence length="251" mass="26365">MYTRVFAVGLLAGLLAGLIVALLQAYTTTPIIIEAERFENASPVAPSAALGGFREARLILVHSGHDESANSAEASEWAPADGLERTLYTSTATIGTAVGFAMILLAGMLAAGDKITEQSAMVWGASGFVAAGLAPAVGLAPEVPGLVAADLIQRQQWWIMTAVMTAVAIWLFLRGQNPWLRLLAIPVVLAPHVWGAPHVALDAATRVPAELAARFAAVSLAIQAILWIATGFFVGLFWQRIGASADSPDDR</sequence>
<dbReference type="InterPro" id="IPR012666">
    <property type="entry name" value="CbtA_put"/>
</dbReference>
<feature type="transmembrane region" description="Helical" evidence="1">
    <location>
        <begin position="87"/>
        <end position="108"/>
    </location>
</feature>
<name>A0A6I3KPX4_9HYPH</name>
<dbReference type="EMBL" id="WMBQ01000001">
    <property type="protein sequence ID" value="MTD94751.1"/>
    <property type="molecule type" value="Genomic_DNA"/>
</dbReference>
<keyword evidence="3" id="KW-1185">Reference proteome</keyword>
<organism evidence="2 3">
    <name type="scientific">Hyphomicrobium album</name>
    <dbReference type="NCBI Taxonomy" id="2665159"/>
    <lineage>
        <taxon>Bacteria</taxon>
        <taxon>Pseudomonadati</taxon>
        <taxon>Pseudomonadota</taxon>
        <taxon>Alphaproteobacteria</taxon>
        <taxon>Hyphomicrobiales</taxon>
        <taxon>Hyphomicrobiaceae</taxon>
        <taxon>Hyphomicrobium</taxon>
    </lineage>
</organism>
<dbReference type="Pfam" id="PF09490">
    <property type="entry name" value="CbtA"/>
    <property type="match status" value="1"/>
</dbReference>
<dbReference type="Proteomes" id="UP000440694">
    <property type="component" value="Unassembled WGS sequence"/>
</dbReference>
<feature type="transmembrane region" description="Helical" evidence="1">
    <location>
        <begin position="212"/>
        <end position="238"/>
    </location>
</feature>
<feature type="transmembrane region" description="Helical" evidence="1">
    <location>
        <begin position="120"/>
        <end position="137"/>
    </location>
</feature>
<proteinExistence type="predicted"/>
<feature type="transmembrane region" description="Helical" evidence="1">
    <location>
        <begin position="180"/>
        <end position="200"/>
    </location>
</feature>
<reference evidence="2 3" key="1">
    <citation type="submission" date="2019-11" db="EMBL/GenBank/DDBJ databases">
        <title>Identification of a novel strain.</title>
        <authorList>
            <person name="Xu Q."/>
            <person name="Wang G."/>
        </authorList>
    </citation>
    <scope>NUCLEOTIDE SEQUENCE [LARGE SCALE GENOMIC DNA]</scope>
    <source>
        <strain evidence="3">xq</strain>
    </source>
</reference>
<feature type="transmembrane region" description="Helical" evidence="1">
    <location>
        <begin position="157"/>
        <end position="173"/>
    </location>
</feature>
<keyword evidence="1" id="KW-0812">Transmembrane</keyword>
<evidence type="ECO:0000256" key="1">
    <source>
        <dbReference type="SAM" id="Phobius"/>
    </source>
</evidence>
<accession>A0A6I3KPX4</accession>
<keyword evidence="1" id="KW-1133">Transmembrane helix</keyword>
<gene>
    <name evidence="2" type="ORF">GIW81_10455</name>
</gene>
<keyword evidence="1" id="KW-0472">Membrane</keyword>
<evidence type="ECO:0000313" key="3">
    <source>
        <dbReference type="Proteomes" id="UP000440694"/>
    </source>
</evidence>
<protein>
    <submittedName>
        <fullName evidence="2">Cobalt transporter</fullName>
    </submittedName>
</protein>
<evidence type="ECO:0000313" key="2">
    <source>
        <dbReference type="EMBL" id="MTD94751.1"/>
    </source>
</evidence>
<dbReference type="RefSeq" id="WP_154739131.1">
    <property type="nucleotide sequence ID" value="NZ_WMBQ01000001.1"/>
</dbReference>
<dbReference type="AlphaFoldDB" id="A0A6I3KPX4"/>
<dbReference type="NCBIfam" id="TIGR02458">
    <property type="entry name" value="CbtA"/>
    <property type="match status" value="1"/>
</dbReference>